<protein>
    <submittedName>
        <fullName evidence="2">Uncharacterized protein</fullName>
    </submittedName>
</protein>
<organism evidence="2 3">
    <name type="scientific">Enterococcus phage EF1</name>
    <dbReference type="NCBI Taxonomy" id="2025813"/>
    <lineage>
        <taxon>Viruses</taxon>
        <taxon>Duplodnaviria</taxon>
        <taxon>Heunggongvirae</taxon>
        <taxon>Uroviricota</taxon>
        <taxon>Caudoviricetes</taxon>
    </lineage>
</organism>
<reference evidence="2 3" key="1">
    <citation type="submission" date="2017-04" db="EMBL/GenBank/DDBJ databases">
        <title>Complete Genome Sequence of Lytic Bacteriophage EF1 Infecting Enterococcus faecalis Isolates.</title>
        <authorList>
            <person name="Kim D."/>
            <person name="Kim Y.J."/>
            <person name="Han B.K."/>
            <person name="Kim H."/>
        </authorList>
    </citation>
    <scope>NUCLEOTIDE SEQUENCE [LARGE SCALE GENOMIC DNA]</scope>
</reference>
<feature type="transmembrane region" description="Helical" evidence="1">
    <location>
        <begin position="7"/>
        <end position="27"/>
    </location>
</feature>
<evidence type="ECO:0000313" key="3">
    <source>
        <dbReference type="Proteomes" id="UP000260005"/>
    </source>
</evidence>
<dbReference type="Proteomes" id="UP000260005">
    <property type="component" value="Segment"/>
</dbReference>
<name>A0A249XXT6_9CAUD</name>
<keyword evidence="1" id="KW-0472">Membrane</keyword>
<feature type="transmembrane region" description="Helical" evidence="1">
    <location>
        <begin position="33"/>
        <end position="60"/>
    </location>
</feature>
<keyword evidence="1" id="KW-0812">Transmembrane</keyword>
<accession>A0A249XXT6</accession>
<keyword evidence="1" id="KW-1133">Transmembrane helix</keyword>
<evidence type="ECO:0000313" key="2">
    <source>
        <dbReference type="EMBL" id="ASZ76777.1"/>
    </source>
</evidence>
<sequence length="67" mass="7523">MKLSELVLLIVFVGILVAGGILLPFYFTYQAILYTGFFSIQSLLLIALTTITSYSVVTFLKENWEKA</sequence>
<keyword evidence="3" id="KW-1185">Reference proteome</keyword>
<proteinExistence type="predicted"/>
<dbReference type="EMBL" id="MF001358">
    <property type="protein sequence ID" value="ASZ76777.1"/>
    <property type="molecule type" value="Genomic_DNA"/>
</dbReference>
<evidence type="ECO:0000256" key="1">
    <source>
        <dbReference type="SAM" id="Phobius"/>
    </source>
</evidence>